<proteinExistence type="predicted"/>
<feature type="compositionally biased region" description="Basic and acidic residues" evidence="1">
    <location>
        <begin position="519"/>
        <end position="530"/>
    </location>
</feature>
<accession>A0A2G5HZR3</accession>
<dbReference type="Proteomes" id="UP001302367">
    <property type="component" value="Chromosome 2"/>
</dbReference>
<organism evidence="2 4">
    <name type="scientific">Cercospora beticola</name>
    <name type="common">Sugarbeet leaf spot fungus</name>
    <dbReference type="NCBI Taxonomy" id="122368"/>
    <lineage>
        <taxon>Eukaryota</taxon>
        <taxon>Fungi</taxon>
        <taxon>Dikarya</taxon>
        <taxon>Ascomycota</taxon>
        <taxon>Pezizomycotina</taxon>
        <taxon>Dothideomycetes</taxon>
        <taxon>Dothideomycetidae</taxon>
        <taxon>Mycosphaerellales</taxon>
        <taxon>Mycosphaerellaceae</taxon>
        <taxon>Cercospora</taxon>
    </lineage>
</organism>
<feature type="compositionally biased region" description="Basic residues" evidence="1">
    <location>
        <begin position="100"/>
        <end position="111"/>
    </location>
</feature>
<dbReference type="SUPFAM" id="SSF54928">
    <property type="entry name" value="RNA-binding domain, RBD"/>
    <property type="match status" value="1"/>
</dbReference>
<feature type="compositionally biased region" description="Low complexity" evidence="1">
    <location>
        <begin position="305"/>
        <end position="320"/>
    </location>
</feature>
<sequence length="536" mass="59676">MSPEDRTRLHITPFNPSILDRFVPDALKPVATNISFHAVETFPERGFGYVELPNSEAQKLRKKLNGTMLKGTKIKIEEAKPEKKRKSREEAAPDGDDGKARKKAKKEKTKRKVGELVVEGHELPEGRHVKRGWAEDKAKSKKGTKNDDSIKDKKMKFKTVVPPNKVEVERESGKKSRTKEKKEKEAQKSGRKEVVVTEGKKTSRPAAGGKARSGELKYEDGRGWVNDEGEVVEAETEKQKKKRERKAAKEAAKPAVLEPELQEQQDSVLEDAPELDSEPDDEGSIELAHASLPTREAWSGDEDSASSASVSSASESVTSSESDDDTEANLDAQLVQARNNSASNKNTQTPEAISLPVGSVQEKEVHPLEALFKRPAPSTADVSPRPKPTPIDTSFSFFDAQGGETDEDDVGAVAELRIPQTPRTKEDLEWRGQRSAAPTPDTAAIGKRFDFRFTQDEDEDEDEDEEMADADAGGDASPQAKAGAARPTGEEKEESEFRKWFYENRGALNRGWKRRRKDERKSLRQRENRRIGRRVA</sequence>
<feature type="region of interest" description="Disordered" evidence="1">
    <location>
        <begin position="512"/>
        <end position="536"/>
    </location>
</feature>
<reference evidence="2 4" key="1">
    <citation type="submission" date="2015-10" db="EMBL/GenBank/DDBJ databases">
        <title>The cercosporin biosynthetic gene cluster was horizontally transferred to several fungal lineages and shown to be expanded in Cercospora beticola based on microsynteny with recipient genomes.</title>
        <authorList>
            <person name="De Jonge R."/>
            <person name="Ebert M.K."/>
            <person name="Suttle J.C."/>
            <person name="Jurick Ii W.M."/>
            <person name="Secor G.A."/>
            <person name="Thomma B.P."/>
            <person name="Van De Peer Y."/>
            <person name="Bolton M.D."/>
        </authorList>
    </citation>
    <scope>NUCLEOTIDE SEQUENCE [LARGE SCALE GENOMIC DNA]</scope>
    <source>
        <strain evidence="2 4">09-40</strain>
    </source>
</reference>
<evidence type="ECO:0000313" key="3">
    <source>
        <dbReference type="EMBL" id="WPA98579.1"/>
    </source>
</evidence>
<feature type="compositionally biased region" description="Acidic residues" evidence="1">
    <location>
        <begin position="456"/>
        <end position="469"/>
    </location>
</feature>
<dbReference type="EMBL" id="CP134185">
    <property type="protein sequence ID" value="WPA98579.1"/>
    <property type="molecule type" value="Genomic_DNA"/>
</dbReference>
<feature type="compositionally biased region" description="Basic and acidic residues" evidence="1">
    <location>
        <begin position="74"/>
        <end position="99"/>
    </location>
</feature>
<dbReference type="EMBL" id="LKMD01000102">
    <property type="protein sequence ID" value="PIA98010.1"/>
    <property type="molecule type" value="Genomic_DNA"/>
</dbReference>
<dbReference type="Proteomes" id="UP000230605">
    <property type="component" value="Chromosome 2"/>
</dbReference>
<feature type="compositionally biased region" description="Acidic residues" evidence="1">
    <location>
        <begin position="260"/>
        <end position="284"/>
    </location>
</feature>
<feature type="compositionally biased region" description="Polar residues" evidence="1">
    <location>
        <begin position="336"/>
        <end position="351"/>
    </location>
</feature>
<evidence type="ECO:0008006" key="6">
    <source>
        <dbReference type="Google" id="ProtNLM"/>
    </source>
</evidence>
<protein>
    <recommendedName>
        <fullName evidence="6">RRM domain-containing protein</fullName>
    </recommendedName>
</protein>
<feature type="compositionally biased region" description="Basic and acidic residues" evidence="1">
    <location>
        <begin position="166"/>
        <end position="201"/>
    </location>
</feature>
<dbReference type="InterPro" id="IPR012677">
    <property type="entry name" value="Nucleotide-bd_a/b_plait_sf"/>
</dbReference>
<feature type="compositionally biased region" description="Basic and acidic residues" evidence="1">
    <location>
        <begin position="112"/>
        <end position="152"/>
    </location>
</feature>
<dbReference type="Gene3D" id="3.30.70.330">
    <property type="match status" value="1"/>
</dbReference>
<evidence type="ECO:0000313" key="2">
    <source>
        <dbReference type="EMBL" id="PIA98010.1"/>
    </source>
</evidence>
<dbReference type="GO" id="GO:0003676">
    <property type="term" value="F:nucleic acid binding"/>
    <property type="evidence" value="ECO:0007669"/>
    <property type="project" value="InterPro"/>
</dbReference>
<feature type="region of interest" description="Disordered" evidence="1">
    <location>
        <begin position="72"/>
        <end position="500"/>
    </location>
</feature>
<dbReference type="AlphaFoldDB" id="A0A2G5HZR3"/>
<reference evidence="3 5" key="2">
    <citation type="submission" date="2023-09" db="EMBL/GenBank/DDBJ databases">
        <title>Complete-Gapless Cercospora beticola genome.</title>
        <authorList>
            <person name="Wyatt N.A."/>
            <person name="Spanner R.E."/>
            <person name="Bolton M.D."/>
        </authorList>
    </citation>
    <scope>NUCLEOTIDE SEQUENCE [LARGE SCALE GENOMIC DNA]</scope>
    <source>
        <strain evidence="3">Cb09-40</strain>
    </source>
</reference>
<feature type="compositionally biased region" description="Basic and acidic residues" evidence="1">
    <location>
        <begin position="212"/>
        <end position="222"/>
    </location>
</feature>
<keyword evidence="5" id="KW-1185">Reference proteome</keyword>
<feature type="compositionally biased region" description="Basic and acidic residues" evidence="1">
    <location>
        <begin position="423"/>
        <end position="432"/>
    </location>
</feature>
<evidence type="ECO:0000256" key="1">
    <source>
        <dbReference type="SAM" id="MobiDB-lite"/>
    </source>
</evidence>
<dbReference type="OrthoDB" id="3595585at2759"/>
<evidence type="ECO:0000313" key="5">
    <source>
        <dbReference type="Proteomes" id="UP001302367"/>
    </source>
</evidence>
<name>A0A2G5HZR3_CERBT</name>
<dbReference type="InterPro" id="IPR035979">
    <property type="entry name" value="RBD_domain_sf"/>
</dbReference>
<evidence type="ECO:0000313" key="4">
    <source>
        <dbReference type="Proteomes" id="UP000230605"/>
    </source>
</evidence>
<gene>
    <name evidence="2" type="ORF">CB0940_05977</name>
    <name evidence="3" type="ORF">RHO25_003191</name>
</gene>